<dbReference type="PROSITE" id="PS50018">
    <property type="entry name" value="RAS_GTPASE_ACTIV_2"/>
    <property type="match status" value="1"/>
</dbReference>
<dbReference type="Gene3D" id="1.25.40.20">
    <property type="entry name" value="Ankyrin repeat-containing domain"/>
    <property type="match status" value="1"/>
</dbReference>
<dbReference type="InterPro" id="IPR039360">
    <property type="entry name" value="Ras_GTPase"/>
</dbReference>
<dbReference type="InterPro" id="IPR001936">
    <property type="entry name" value="RasGAP_dom"/>
</dbReference>
<reference evidence="4 5" key="1">
    <citation type="submission" date="2012-10" db="EMBL/GenBank/DDBJ databases">
        <authorList>
            <person name="Zafar N."/>
            <person name="Inman J."/>
            <person name="Hall N."/>
            <person name="Lorenzi H."/>
            <person name="Caler E."/>
        </authorList>
    </citation>
    <scope>NUCLEOTIDE SEQUENCE [LARGE SCALE GENOMIC DNA]</scope>
    <source>
        <strain evidence="4 5">IP1</strain>
    </source>
</reference>
<feature type="repeat" description="ANK" evidence="2">
    <location>
        <begin position="365"/>
        <end position="397"/>
    </location>
</feature>
<evidence type="ECO:0000256" key="2">
    <source>
        <dbReference type="PROSITE-ProRule" id="PRU00023"/>
    </source>
</evidence>
<dbReference type="Gene3D" id="1.10.506.10">
    <property type="entry name" value="GTPase Activation - p120gap, domain 1"/>
    <property type="match status" value="1"/>
</dbReference>
<dbReference type="Pfam" id="PF00616">
    <property type="entry name" value="RasGAP"/>
    <property type="match status" value="1"/>
</dbReference>
<keyword evidence="5" id="KW-1185">Reference proteome</keyword>
<sequence length="599" mass="67457">MATSSLDLFQRVFIGDDGYNLMIEISRGVSIDSLDFVQDCITFYEAHKQTLHFLTFLIHSELLTTTNGTMFRGNSFCSRCLMTYTTMTSANQYVTSFLKDPMQKVLSGQFGALELNPDYATQPLDKTADLLKQIVAAFIDAFIDSAELWPETYRYLCYVLFTEAEQAHLKPLQCVGGFLILRLICPAIMQPNKSGFCQEKPSEEITRGLVTICKMIQNIANDTVPHEPHLRCLEEFLEDQSLKLAIALTGISSVRPTKFSFLSFSDKELDKSINGIITMWKNNIKNVDSYLQEKSSEEYKELARAVLKYNTKSYFKRKSIMKKKKKEEIAISTLFALSKNSNGSVSEMQTVLKKYPEVIDCTDVDMMTPLQYACVMKNVPIAIFLIKNGASLFLRDSMGCTALHYACMSNLTDVLKEMREADFLSVGEIDELGNTCLHYLAKHEFRPFHIDFLQYLVSKDSAILSIANFNGDIPLHVAVETALKDHEMGPSTISALVKFGSNFETPNLKKQTPLGRVQDKGRSDLEILMMSQDVIKVAEFVPLPSTAETRMRSNSCEKKGKKRTSILLHRSPASPRLLAAYQNRTSFTKSSSPLLGQAK</sequence>
<keyword evidence="2" id="KW-0040">ANK repeat</keyword>
<dbReference type="Pfam" id="PF12796">
    <property type="entry name" value="Ank_2"/>
    <property type="match status" value="1"/>
</dbReference>
<dbReference type="VEuPathDB" id="AmoebaDB:EIN_247740"/>
<protein>
    <submittedName>
        <fullName evidence="4">Ankyrin repeat-containing protein, putative</fullName>
    </submittedName>
</protein>
<accession>A0A0A1UE15</accession>
<dbReference type="PANTHER" id="PTHR10194">
    <property type="entry name" value="RAS GTPASE-ACTIVATING PROTEINS"/>
    <property type="match status" value="1"/>
</dbReference>
<evidence type="ECO:0000313" key="4">
    <source>
        <dbReference type="EMBL" id="ELP94840.1"/>
    </source>
</evidence>
<evidence type="ECO:0000313" key="5">
    <source>
        <dbReference type="Proteomes" id="UP000014680"/>
    </source>
</evidence>
<dbReference type="EMBL" id="KB206169">
    <property type="protein sequence ID" value="ELP94840.1"/>
    <property type="molecule type" value="Genomic_DNA"/>
</dbReference>
<dbReference type="Proteomes" id="UP000014680">
    <property type="component" value="Unassembled WGS sequence"/>
</dbReference>
<gene>
    <name evidence="4" type="ORF">EIN_247740</name>
</gene>
<evidence type="ECO:0000256" key="1">
    <source>
        <dbReference type="ARBA" id="ARBA00022468"/>
    </source>
</evidence>
<keyword evidence="1" id="KW-0343">GTPase activation</keyword>
<dbReference type="InterPro" id="IPR008936">
    <property type="entry name" value="Rho_GTPase_activation_prot"/>
</dbReference>
<dbReference type="SUPFAM" id="SSF48403">
    <property type="entry name" value="Ankyrin repeat"/>
    <property type="match status" value="1"/>
</dbReference>
<dbReference type="InterPro" id="IPR036770">
    <property type="entry name" value="Ankyrin_rpt-contain_sf"/>
</dbReference>
<organism evidence="4 5">
    <name type="scientific">Entamoeba invadens IP1</name>
    <dbReference type="NCBI Taxonomy" id="370355"/>
    <lineage>
        <taxon>Eukaryota</taxon>
        <taxon>Amoebozoa</taxon>
        <taxon>Evosea</taxon>
        <taxon>Archamoebae</taxon>
        <taxon>Mastigamoebida</taxon>
        <taxon>Entamoebidae</taxon>
        <taxon>Entamoeba</taxon>
    </lineage>
</organism>
<dbReference type="SMART" id="SM00323">
    <property type="entry name" value="RasGAP"/>
    <property type="match status" value="1"/>
</dbReference>
<dbReference type="OMA" id="DCHLKNM"/>
<feature type="domain" description="Ras-GAP" evidence="3">
    <location>
        <begin position="32"/>
        <end position="221"/>
    </location>
</feature>
<name>A0A0A1UE15_ENTIV</name>
<dbReference type="AlphaFoldDB" id="A0A0A1UE15"/>
<dbReference type="GO" id="GO:0005096">
    <property type="term" value="F:GTPase activator activity"/>
    <property type="evidence" value="ECO:0007669"/>
    <property type="project" value="UniProtKB-KW"/>
</dbReference>
<dbReference type="RefSeq" id="XP_004261611.1">
    <property type="nucleotide sequence ID" value="XM_004261563.1"/>
</dbReference>
<dbReference type="KEGG" id="eiv:EIN_247740"/>
<evidence type="ECO:0000259" key="3">
    <source>
        <dbReference type="PROSITE" id="PS50018"/>
    </source>
</evidence>
<dbReference type="OrthoDB" id="1562946at2759"/>
<dbReference type="PROSITE" id="PS50088">
    <property type="entry name" value="ANK_REPEAT"/>
    <property type="match status" value="1"/>
</dbReference>
<dbReference type="GeneID" id="14894091"/>
<dbReference type="InterPro" id="IPR002110">
    <property type="entry name" value="Ankyrin_rpt"/>
</dbReference>
<proteinExistence type="predicted"/>
<dbReference type="SMART" id="SM00248">
    <property type="entry name" value="ANK"/>
    <property type="match status" value="4"/>
</dbReference>
<dbReference type="SUPFAM" id="SSF48350">
    <property type="entry name" value="GTPase activation domain, GAP"/>
    <property type="match status" value="1"/>
</dbReference>